<comment type="similarity">
    <text evidence="2 6">Belongs to the KduI family.</text>
</comment>
<dbReference type="Proteomes" id="UP000199666">
    <property type="component" value="Unassembled WGS sequence"/>
</dbReference>
<dbReference type="CDD" id="cd20491">
    <property type="entry name" value="cupin_KduI_C"/>
    <property type="match status" value="1"/>
</dbReference>
<dbReference type="EMBL" id="FOPP01000012">
    <property type="protein sequence ID" value="SFH42831.1"/>
    <property type="molecule type" value="Genomic_DNA"/>
</dbReference>
<feature type="binding site" evidence="6">
    <location>
        <position position="196"/>
    </location>
    <ligand>
        <name>Zn(2+)</name>
        <dbReference type="ChEBI" id="CHEBI:29105"/>
    </ligand>
</feature>
<dbReference type="InterPro" id="IPR014710">
    <property type="entry name" value="RmlC-like_jellyroll"/>
</dbReference>
<name>A0A1I3A0I5_9SPHI</name>
<feature type="binding site" evidence="6">
    <location>
        <position position="243"/>
    </location>
    <ligand>
        <name>Zn(2+)</name>
        <dbReference type="ChEBI" id="CHEBI:29105"/>
    </ligand>
</feature>
<dbReference type="Gene3D" id="2.60.120.520">
    <property type="entry name" value="pectin degrading enzyme 5-keto 4- deoxyuronate isomerase, domain 1"/>
    <property type="match status" value="1"/>
</dbReference>
<evidence type="ECO:0000313" key="7">
    <source>
        <dbReference type="EMBL" id="SFH42831.1"/>
    </source>
</evidence>
<dbReference type="AlphaFoldDB" id="A0A1I3A0I5"/>
<dbReference type="InterPro" id="IPR021120">
    <property type="entry name" value="KduI/IolB_isomerase"/>
</dbReference>
<dbReference type="PIRSF" id="PIRSF006625">
    <property type="entry name" value="KduI"/>
    <property type="match status" value="1"/>
</dbReference>
<gene>
    <name evidence="6" type="primary">kduI</name>
    <name evidence="7" type="ORF">SAMN04489864_11218</name>
</gene>
<keyword evidence="5 6" id="KW-0413">Isomerase</keyword>
<feature type="binding site" evidence="6">
    <location>
        <position position="201"/>
    </location>
    <ligand>
        <name>Zn(2+)</name>
        <dbReference type="ChEBI" id="CHEBI:29105"/>
    </ligand>
</feature>
<keyword evidence="8" id="KW-1185">Reference proteome</keyword>
<evidence type="ECO:0000256" key="2">
    <source>
        <dbReference type="ARBA" id="ARBA00008086"/>
    </source>
</evidence>
<proteinExistence type="inferred from homology"/>
<dbReference type="STRING" id="414048.SAMN04489864_11218"/>
<dbReference type="CDD" id="cd20294">
    <property type="entry name" value="cupin_KduI_N"/>
    <property type="match status" value="1"/>
</dbReference>
<comment type="catalytic activity">
    <reaction evidence="1 6">
        <text>5-dehydro-4-deoxy-D-glucuronate = 3-deoxy-D-glycero-2,5-hexodiulosonate</text>
        <dbReference type="Rhea" id="RHEA:23896"/>
        <dbReference type="ChEBI" id="CHEBI:17117"/>
        <dbReference type="ChEBI" id="CHEBI:29071"/>
        <dbReference type="EC" id="5.3.1.17"/>
    </reaction>
</comment>
<dbReference type="PANTHER" id="PTHR38461:SF1">
    <property type="entry name" value="4-DEOXY-L-THREO-5-HEXOSULOSE-URONATE KETOL-ISOMERASE"/>
    <property type="match status" value="1"/>
</dbReference>
<evidence type="ECO:0000256" key="5">
    <source>
        <dbReference type="ARBA" id="ARBA00023235"/>
    </source>
</evidence>
<dbReference type="GO" id="GO:0019698">
    <property type="term" value="P:D-galacturonate catabolic process"/>
    <property type="evidence" value="ECO:0007669"/>
    <property type="project" value="TreeGrafter"/>
</dbReference>
<comment type="function">
    <text evidence="6">Catalyzes the isomerization of 5-dehydro-4-deoxy-D-glucuronate to 3-deoxy-D-glycero-2,5-hexodiulosonate.</text>
</comment>
<dbReference type="InterPro" id="IPR027449">
    <property type="entry name" value="KduI_N"/>
</dbReference>
<evidence type="ECO:0000256" key="4">
    <source>
        <dbReference type="ARBA" id="ARBA00022833"/>
    </source>
</evidence>
<keyword evidence="4 6" id="KW-0862">Zinc</keyword>
<feature type="binding site" evidence="6">
    <location>
        <position position="194"/>
    </location>
    <ligand>
        <name>Zn(2+)</name>
        <dbReference type="ChEBI" id="CHEBI:29105"/>
    </ligand>
</feature>
<comment type="cofactor">
    <cofactor evidence="6">
        <name>Zn(2+)</name>
        <dbReference type="ChEBI" id="CHEBI:29105"/>
    </cofactor>
    <text evidence="6">Binds 1 zinc ion per subunit.</text>
</comment>
<dbReference type="GO" id="GO:0008697">
    <property type="term" value="F:4-deoxy-L-threo-5-hexosulose-uronate ketol-isomerase activity"/>
    <property type="evidence" value="ECO:0007669"/>
    <property type="project" value="UniProtKB-UniRule"/>
</dbReference>
<protein>
    <recommendedName>
        <fullName evidence="6">4-deoxy-L-threo-5-hexosulose-uronate ketol-isomerase</fullName>
        <ecNumber evidence="6">5.3.1.17</ecNumber>
    </recommendedName>
    <alternativeName>
        <fullName evidence="6">5-keto-4-deoxyuronate isomerase</fullName>
    </alternativeName>
    <alternativeName>
        <fullName evidence="6">DKI isomerase</fullName>
    </alternativeName>
</protein>
<evidence type="ECO:0000313" key="8">
    <source>
        <dbReference type="Proteomes" id="UP000199666"/>
    </source>
</evidence>
<dbReference type="InterPro" id="IPR007045">
    <property type="entry name" value="KduI"/>
</dbReference>
<dbReference type="Pfam" id="PF04962">
    <property type="entry name" value="KduI"/>
    <property type="match status" value="1"/>
</dbReference>
<dbReference type="UniPathway" id="UPA00545">
    <property type="reaction ID" value="UER00826"/>
</dbReference>
<keyword evidence="3 6" id="KW-0479">Metal-binding</keyword>
<evidence type="ECO:0000256" key="1">
    <source>
        <dbReference type="ARBA" id="ARBA00000552"/>
    </source>
</evidence>
<dbReference type="OrthoDB" id="9770644at2"/>
<evidence type="ECO:0000256" key="3">
    <source>
        <dbReference type="ARBA" id="ARBA00022723"/>
    </source>
</evidence>
<comment type="pathway">
    <text evidence="6">Glycan metabolism; pectin degradation; 2-dehydro-3-deoxy-D-gluconate from pectin: step 4/5.</text>
</comment>
<dbReference type="RefSeq" id="WP_090997135.1">
    <property type="nucleotide sequence ID" value="NZ_FOPP01000012.1"/>
</dbReference>
<sequence>MKIIQHVHSEDFKSYQTDKIRDRFLLDGLKEPNKANFVYAHYDRMVTGLITPTNTEVTLDTYDILRADFFLERREMGVINVGGEGTIIADGASYDLAKLDCLYLGKGVKDVKFSSKDAQHPAVFYALSAPAHQTYPTTFLKNSDAFSAQLGSVETANERKIARYIHKDGIQSCQLVMGLTILSPGSVWNTIPPHTHDRRMEVYFYFDVDEEHRVFHYMGEPQETRHILVANHEAVLSPTWSIHAGSGTKNYSFIWGMAGENLDYADMDTFGVKELK</sequence>
<dbReference type="EC" id="5.3.1.17" evidence="6"/>
<dbReference type="SUPFAM" id="SSF51182">
    <property type="entry name" value="RmlC-like cupins"/>
    <property type="match status" value="1"/>
</dbReference>
<dbReference type="PANTHER" id="PTHR38461">
    <property type="entry name" value="4-DEOXY-L-THREO-5-HEXOSULOSE-URONATE KETOL-ISOMERASE"/>
    <property type="match status" value="1"/>
</dbReference>
<dbReference type="NCBIfam" id="NF002091">
    <property type="entry name" value="PRK00924.1"/>
    <property type="match status" value="1"/>
</dbReference>
<dbReference type="Gene3D" id="2.60.120.10">
    <property type="entry name" value="Jelly Rolls"/>
    <property type="match status" value="1"/>
</dbReference>
<reference evidence="7 8" key="1">
    <citation type="submission" date="2016-10" db="EMBL/GenBank/DDBJ databases">
        <authorList>
            <person name="de Groot N.N."/>
        </authorList>
    </citation>
    <scope>NUCLEOTIDE SEQUENCE [LARGE SCALE GENOMIC DNA]</scope>
    <source>
        <strain evidence="7 8">DSM 18684</strain>
    </source>
</reference>
<accession>A0A1I3A0I5</accession>
<organism evidence="7 8">
    <name type="scientific">Pedobacter insulae</name>
    <dbReference type="NCBI Taxonomy" id="414048"/>
    <lineage>
        <taxon>Bacteria</taxon>
        <taxon>Pseudomonadati</taxon>
        <taxon>Bacteroidota</taxon>
        <taxon>Sphingobacteriia</taxon>
        <taxon>Sphingobacteriales</taxon>
        <taxon>Sphingobacteriaceae</taxon>
        <taxon>Pedobacter</taxon>
    </lineage>
</organism>
<evidence type="ECO:0000256" key="6">
    <source>
        <dbReference type="HAMAP-Rule" id="MF_00687"/>
    </source>
</evidence>
<dbReference type="InterPro" id="IPR011051">
    <property type="entry name" value="RmlC_Cupin_sf"/>
</dbReference>
<dbReference type="GO" id="GO:0045490">
    <property type="term" value="P:pectin catabolic process"/>
    <property type="evidence" value="ECO:0007669"/>
    <property type="project" value="UniProtKB-UniRule"/>
</dbReference>
<dbReference type="HAMAP" id="MF_00687">
    <property type="entry name" value="KduI"/>
    <property type="match status" value="1"/>
</dbReference>
<dbReference type="GO" id="GO:0042840">
    <property type="term" value="P:D-glucuronate catabolic process"/>
    <property type="evidence" value="ECO:0007669"/>
    <property type="project" value="TreeGrafter"/>
</dbReference>
<dbReference type="GO" id="GO:0008270">
    <property type="term" value="F:zinc ion binding"/>
    <property type="evidence" value="ECO:0007669"/>
    <property type="project" value="UniProtKB-UniRule"/>
</dbReference>